<gene>
    <name evidence="2" type="ORF">CKM354_000216600</name>
</gene>
<dbReference type="GeneID" id="68287741"/>
<sequence length="234" mass="25794">MPKLDLAKQARRTWDGANLQLSLNSKALSPSLRLTISCYRNKKHPAATAFVDFYFVEIHCRDPSAVDGKYNNVRGVINVTYAFSDDGKSCDIAWTSYACVPTNLPFVSTRNNFKVRPSETKLIDELLGHANPDDSGALIQLRVPLSDEEQTARNTGAIDDFKLGSLLLSLPGARIVGKTQLRPNIHAEEQPSAKPSDAMSSDLLDPCKRSSGHPRVQASNKIPPKLLIKQDHPF</sequence>
<evidence type="ECO:0000313" key="3">
    <source>
        <dbReference type="Proteomes" id="UP000825890"/>
    </source>
</evidence>
<dbReference type="OrthoDB" id="10298300at2759"/>
<evidence type="ECO:0000256" key="1">
    <source>
        <dbReference type="SAM" id="MobiDB-lite"/>
    </source>
</evidence>
<proteinExistence type="predicted"/>
<protein>
    <submittedName>
        <fullName evidence="2">Uncharacterized protein</fullName>
    </submittedName>
</protein>
<organism evidence="2 3">
    <name type="scientific">Cercospora kikuchii</name>
    <dbReference type="NCBI Taxonomy" id="84275"/>
    <lineage>
        <taxon>Eukaryota</taxon>
        <taxon>Fungi</taxon>
        <taxon>Dikarya</taxon>
        <taxon>Ascomycota</taxon>
        <taxon>Pezizomycotina</taxon>
        <taxon>Dothideomycetes</taxon>
        <taxon>Dothideomycetidae</taxon>
        <taxon>Mycosphaerellales</taxon>
        <taxon>Mycosphaerellaceae</taxon>
        <taxon>Cercospora</taxon>
    </lineage>
</organism>
<dbReference type="EMBL" id="BOLY01000001">
    <property type="protein sequence ID" value="GIZ38762.1"/>
    <property type="molecule type" value="Genomic_DNA"/>
</dbReference>
<accession>A0A9P3FCI6</accession>
<reference evidence="2 3" key="1">
    <citation type="submission" date="2021-01" db="EMBL/GenBank/DDBJ databases">
        <title>Cercospora kikuchii MAFF 305040 whole genome shotgun sequence.</title>
        <authorList>
            <person name="Kashiwa T."/>
            <person name="Suzuki T."/>
        </authorList>
    </citation>
    <scope>NUCLEOTIDE SEQUENCE [LARGE SCALE GENOMIC DNA]</scope>
    <source>
        <strain evidence="2 3">MAFF 305040</strain>
    </source>
</reference>
<name>A0A9P3FCI6_9PEZI</name>
<dbReference type="Proteomes" id="UP000825890">
    <property type="component" value="Unassembled WGS sequence"/>
</dbReference>
<comment type="caution">
    <text evidence="2">The sequence shown here is derived from an EMBL/GenBank/DDBJ whole genome shotgun (WGS) entry which is preliminary data.</text>
</comment>
<dbReference type="AlphaFoldDB" id="A0A9P3FCI6"/>
<evidence type="ECO:0000313" key="2">
    <source>
        <dbReference type="EMBL" id="GIZ38762.1"/>
    </source>
</evidence>
<feature type="region of interest" description="Disordered" evidence="1">
    <location>
        <begin position="184"/>
        <end position="234"/>
    </location>
</feature>
<dbReference type="RefSeq" id="XP_044653249.1">
    <property type="nucleotide sequence ID" value="XM_044797314.1"/>
</dbReference>
<keyword evidence="3" id="KW-1185">Reference proteome</keyword>